<gene>
    <name evidence="1" type="ORF">INT45_009679</name>
</gene>
<reference evidence="1 2" key="1">
    <citation type="submission" date="2020-12" db="EMBL/GenBank/DDBJ databases">
        <title>Metabolic potential, ecology and presence of endohyphal bacteria is reflected in genomic diversity of Mucoromycotina.</title>
        <authorList>
            <person name="Muszewska A."/>
            <person name="Okrasinska A."/>
            <person name="Steczkiewicz K."/>
            <person name="Drgas O."/>
            <person name="Orlowska M."/>
            <person name="Perlinska-Lenart U."/>
            <person name="Aleksandrzak-Piekarczyk T."/>
            <person name="Szatraj K."/>
            <person name="Zielenkiewicz U."/>
            <person name="Pilsyk S."/>
            <person name="Malc E."/>
            <person name="Mieczkowski P."/>
            <person name="Kruszewska J.S."/>
            <person name="Biernat P."/>
            <person name="Pawlowska J."/>
        </authorList>
    </citation>
    <scope>NUCLEOTIDE SEQUENCE [LARGE SCALE GENOMIC DNA]</scope>
    <source>
        <strain evidence="1 2">CBS 142.35</strain>
    </source>
</reference>
<accession>A0A8H7RV62</accession>
<comment type="caution">
    <text evidence="1">The sequence shown here is derived from an EMBL/GenBank/DDBJ whole genome shotgun (WGS) entry which is preliminary data.</text>
</comment>
<proteinExistence type="predicted"/>
<organism evidence="1 2">
    <name type="scientific">Circinella minor</name>
    <dbReference type="NCBI Taxonomy" id="1195481"/>
    <lineage>
        <taxon>Eukaryota</taxon>
        <taxon>Fungi</taxon>
        <taxon>Fungi incertae sedis</taxon>
        <taxon>Mucoromycota</taxon>
        <taxon>Mucoromycotina</taxon>
        <taxon>Mucoromycetes</taxon>
        <taxon>Mucorales</taxon>
        <taxon>Lichtheimiaceae</taxon>
        <taxon>Circinella</taxon>
    </lineage>
</organism>
<evidence type="ECO:0000313" key="2">
    <source>
        <dbReference type="Proteomes" id="UP000646827"/>
    </source>
</evidence>
<dbReference type="EMBL" id="JAEPRB010000360">
    <property type="protein sequence ID" value="KAG2216792.1"/>
    <property type="molecule type" value="Genomic_DNA"/>
</dbReference>
<protein>
    <submittedName>
        <fullName evidence="1">Uncharacterized protein</fullName>
    </submittedName>
</protein>
<evidence type="ECO:0000313" key="1">
    <source>
        <dbReference type="EMBL" id="KAG2216792.1"/>
    </source>
</evidence>
<name>A0A8H7RV62_9FUNG</name>
<dbReference type="Proteomes" id="UP000646827">
    <property type="component" value="Unassembled WGS sequence"/>
</dbReference>
<keyword evidence="2" id="KW-1185">Reference proteome</keyword>
<dbReference type="OrthoDB" id="2279663at2759"/>
<sequence>MLDMDDQHSVTHICTNIEARDGYHYYHYFMAATHLKFGSTFICCCSQSSESQRQVPDNRRRRIHTRMETFSYNGYINGIIDRPNSYVRITIKHSTGGSVMELRM</sequence>
<dbReference type="AlphaFoldDB" id="A0A8H7RV62"/>